<dbReference type="AlphaFoldDB" id="A0AA38I697"/>
<dbReference type="GO" id="GO:0016671">
    <property type="term" value="F:oxidoreductase activity, acting on a sulfur group of donors, disulfide as acceptor"/>
    <property type="evidence" value="ECO:0007669"/>
    <property type="project" value="InterPro"/>
</dbReference>
<name>A0AA38I697_9CUCU</name>
<dbReference type="PANTHER" id="PTHR13234:SF69">
    <property type="entry name" value="GILT-LIKE PROTEIN 1"/>
    <property type="match status" value="1"/>
</dbReference>
<comment type="similarity">
    <text evidence="1">Belongs to the GILT family.</text>
</comment>
<accession>A0AA38I697</accession>
<dbReference type="Pfam" id="PF03227">
    <property type="entry name" value="GILT"/>
    <property type="match status" value="1"/>
</dbReference>
<dbReference type="EMBL" id="JALNTZ010000005">
    <property type="protein sequence ID" value="KAJ3652078.1"/>
    <property type="molecule type" value="Genomic_DNA"/>
</dbReference>
<sequence length="415" mass="45927">MLLVDAINLVKEFKQQANAVTGGIGTRVSQKLDEVLNKNAGFGVLSDVARVLQGQKGPRWKRSFEAHSEVTERAARTKEIRTIATSGELDIVGSRLRQDLVDVSSSSCERFIARLVTVESPQDTPTSVGSQPLFTCSIAYLELTTFVLPLRGQLDRFTPHLNKIVTMRRIIVAVVFLFFNVCAQHANHDHHRVNVAVYYESLCPDSIKFFTQQLYPSLQGNLSQYVNLTLLPYGKSKTTQEITDHYDFTCHHGPAECTGNRLQVCALHLIDGGKKTPNLGYNKITTAFINCLMDKVKPNGDKTEFPTKECAQINSVPNLADIENCANDVEGSRYLNDAGILTGALTPPLTSVPTIVFNKQFKQDDNELAQSNFVKALCMYIDGEKPAECLKNSADSARINFALISVVAAVIFYFV</sequence>
<evidence type="ECO:0000313" key="3">
    <source>
        <dbReference type="EMBL" id="KAJ3652078.1"/>
    </source>
</evidence>
<gene>
    <name evidence="3" type="ORF">Zmor_018074</name>
</gene>
<dbReference type="InterPro" id="IPR004911">
    <property type="entry name" value="Interferon-induced_GILT"/>
</dbReference>
<reference evidence="3" key="1">
    <citation type="journal article" date="2023" name="G3 (Bethesda)">
        <title>Whole genome assemblies of Zophobas morio and Tenebrio molitor.</title>
        <authorList>
            <person name="Kaur S."/>
            <person name="Stinson S.A."/>
            <person name="diCenzo G.C."/>
        </authorList>
    </citation>
    <scope>NUCLEOTIDE SEQUENCE</scope>
    <source>
        <strain evidence="3">QUZm001</strain>
    </source>
</reference>
<comment type="caution">
    <text evidence="3">The sequence shown here is derived from an EMBL/GenBank/DDBJ whole genome shotgun (WGS) entry which is preliminary data.</text>
</comment>
<dbReference type="Proteomes" id="UP001168821">
    <property type="component" value="Unassembled WGS sequence"/>
</dbReference>
<evidence type="ECO:0008006" key="5">
    <source>
        <dbReference type="Google" id="ProtNLM"/>
    </source>
</evidence>
<protein>
    <recommendedName>
        <fullName evidence="5">Gamma-interferon-inducible lysosomal thiol reductase</fullName>
    </recommendedName>
</protein>
<evidence type="ECO:0000256" key="1">
    <source>
        <dbReference type="ARBA" id="ARBA00005679"/>
    </source>
</evidence>
<evidence type="ECO:0000256" key="2">
    <source>
        <dbReference type="ARBA" id="ARBA00023180"/>
    </source>
</evidence>
<keyword evidence="2" id="KW-0325">Glycoprotein</keyword>
<proteinExistence type="inferred from homology"/>
<organism evidence="3 4">
    <name type="scientific">Zophobas morio</name>
    <dbReference type="NCBI Taxonomy" id="2755281"/>
    <lineage>
        <taxon>Eukaryota</taxon>
        <taxon>Metazoa</taxon>
        <taxon>Ecdysozoa</taxon>
        <taxon>Arthropoda</taxon>
        <taxon>Hexapoda</taxon>
        <taxon>Insecta</taxon>
        <taxon>Pterygota</taxon>
        <taxon>Neoptera</taxon>
        <taxon>Endopterygota</taxon>
        <taxon>Coleoptera</taxon>
        <taxon>Polyphaga</taxon>
        <taxon>Cucujiformia</taxon>
        <taxon>Tenebrionidae</taxon>
        <taxon>Zophobas</taxon>
    </lineage>
</organism>
<keyword evidence="4" id="KW-1185">Reference proteome</keyword>
<dbReference type="PANTHER" id="PTHR13234">
    <property type="entry name" value="GAMMA-INTERFERON INDUCIBLE LYSOSOMAL THIOL REDUCTASE GILT"/>
    <property type="match status" value="1"/>
</dbReference>
<evidence type="ECO:0000313" key="4">
    <source>
        <dbReference type="Proteomes" id="UP001168821"/>
    </source>
</evidence>